<evidence type="ECO:0000313" key="6">
    <source>
        <dbReference type="EMBL" id="SDE60760.1"/>
    </source>
</evidence>
<dbReference type="Proteomes" id="UP000199446">
    <property type="component" value="Unassembled WGS sequence"/>
</dbReference>
<dbReference type="PROSITE" id="PS50968">
    <property type="entry name" value="BIOTINYL_LIPOYL"/>
    <property type="match status" value="1"/>
</dbReference>
<dbReference type="PANTHER" id="PTHR11715">
    <property type="entry name" value="GLYCINE CLEAVAGE SYSTEM H PROTEIN"/>
    <property type="match status" value="1"/>
</dbReference>
<evidence type="ECO:0000256" key="3">
    <source>
        <dbReference type="HAMAP-Rule" id="MF_00272"/>
    </source>
</evidence>
<name>A0A1G7EAX9_9DEIN</name>
<dbReference type="Gene3D" id="2.40.50.100">
    <property type="match status" value="1"/>
</dbReference>
<comment type="similarity">
    <text evidence="1 3">Belongs to the GcvH family.</text>
</comment>
<dbReference type="PROSITE" id="PS00189">
    <property type="entry name" value="LIPOYL"/>
    <property type="match status" value="1"/>
</dbReference>
<dbReference type="PANTHER" id="PTHR11715:SF3">
    <property type="entry name" value="GLYCINE CLEAVAGE SYSTEM H PROTEIN-RELATED"/>
    <property type="match status" value="1"/>
</dbReference>
<dbReference type="AlphaFoldDB" id="A0A1G7EAX9"/>
<dbReference type="Pfam" id="PF01597">
    <property type="entry name" value="GCV_H"/>
    <property type="match status" value="1"/>
</dbReference>
<keyword evidence="2 3" id="KW-0450">Lipoyl</keyword>
<comment type="function">
    <text evidence="3">The glycine cleavage system catalyzes the degradation of glycine. The H protein shuttles the methylamine group of glycine from the P protein to the T protein.</text>
</comment>
<dbReference type="EMBL" id="FNBC01000005">
    <property type="protein sequence ID" value="SDE60760.1"/>
    <property type="molecule type" value="Genomic_DNA"/>
</dbReference>
<feature type="modified residue" description="N6-lipoyllysine" evidence="3 4">
    <location>
        <position position="63"/>
    </location>
</feature>
<keyword evidence="7" id="KW-1185">Reference proteome</keyword>
<dbReference type="CDD" id="cd06848">
    <property type="entry name" value="GCS_H"/>
    <property type="match status" value="1"/>
</dbReference>
<dbReference type="GO" id="GO:0019464">
    <property type="term" value="P:glycine decarboxylation via glycine cleavage system"/>
    <property type="evidence" value="ECO:0007669"/>
    <property type="project" value="UniProtKB-UniRule"/>
</dbReference>
<comment type="subunit">
    <text evidence="3">The glycine cleavage system is composed of four proteins: P, T, L and H.</text>
</comment>
<dbReference type="OrthoDB" id="9796712at2"/>
<accession>A0A1G7EAX9</accession>
<dbReference type="NCBIfam" id="TIGR00527">
    <property type="entry name" value="gcvH"/>
    <property type="match status" value="1"/>
</dbReference>
<dbReference type="InterPro" id="IPR011053">
    <property type="entry name" value="Single_hybrid_motif"/>
</dbReference>
<evidence type="ECO:0000256" key="2">
    <source>
        <dbReference type="ARBA" id="ARBA00022823"/>
    </source>
</evidence>
<protein>
    <recommendedName>
        <fullName evidence="3">Glycine cleavage system H protein</fullName>
    </recommendedName>
</protein>
<comment type="cofactor">
    <cofactor evidence="3">
        <name>(R)-lipoate</name>
        <dbReference type="ChEBI" id="CHEBI:83088"/>
    </cofactor>
    <text evidence="3">Binds 1 lipoyl cofactor covalently.</text>
</comment>
<dbReference type="NCBIfam" id="NF002270">
    <property type="entry name" value="PRK01202.1"/>
    <property type="match status" value="1"/>
</dbReference>
<dbReference type="InterPro" id="IPR002930">
    <property type="entry name" value="GCV_H"/>
</dbReference>
<dbReference type="InterPro" id="IPR000089">
    <property type="entry name" value="Biotin_lipoyl"/>
</dbReference>
<dbReference type="InterPro" id="IPR017453">
    <property type="entry name" value="GCV_H_sub"/>
</dbReference>
<evidence type="ECO:0000256" key="1">
    <source>
        <dbReference type="ARBA" id="ARBA00009249"/>
    </source>
</evidence>
<sequence length="128" mass="14024">MDIPKDRFYTKTHEWALPEGDTVLVGITDYAQDALGDVVYVELPEVGRRVEKGEAVAVVESVKTASDIYAPVAGEIVEVNLALEKTPELINQDPYGEGWIFRLKPQDMADLDALLDAGGYQAVLESEA</sequence>
<dbReference type="STRING" id="482827.SAMN04488243_10525"/>
<dbReference type="InterPro" id="IPR033753">
    <property type="entry name" value="GCV_H/Fam206"/>
</dbReference>
<dbReference type="SUPFAM" id="SSF51230">
    <property type="entry name" value="Single hybrid motif"/>
    <property type="match status" value="1"/>
</dbReference>
<gene>
    <name evidence="3" type="primary">gcvH</name>
    <name evidence="6" type="ORF">SAMN04488243_10525</name>
</gene>
<dbReference type="InterPro" id="IPR003016">
    <property type="entry name" value="2-oxoA_DH_lipoyl-BS"/>
</dbReference>
<evidence type="ECO:0000259" key="5">
    <source>
        <dbReference type="PROSITE" id="PS50968"/>
    </source>
</evidence>
<evidence type="ECO:0000313" key="7">
    <source>
        <dbReference type="Proteomes" id="UP000199446"/>
    </source>
</evidence>
<dbReference type="RefSeq" id="WP_093005728.1">
    <property type="nucleotide sequence ID" value="NZ_FNBC01000005.1"/>
</dbReference>
<reference evidence="7" key="1">
    <citation type="submission" date="2016-10" db="EMBL/GenBank/DDBJ databases">
        <authorList>
            <person name="Varghese N."/>
            <person name="Submissions S."/>
        </authorList>
    </citation>
    <scope>NUCLEOTIDE SEQUENCE [LARGE SCALE GENOMIC DNA]</scope>
    <source>
        <strain evidence="7">CGMCC 1.6992</strain>
    </source>
</reference>
<dbReference type="GO" id="GO:0005737">
    <property type="term" value="C:cytoplasm"/>
    <property type="evidence" value="ECO:0007669"/>
    <property type="project" value="TreeGrafter"/>
</dbReference>
<dbReference type="GO" id="GO:0009249">
    <property type="term" value="P:protein lipoylation"/>
    <property type="evidence" value="ECO:0007669"/>
    <property type="project" value="TreeGrafter"/>
</dbReference>
<proteinExistence type="inferred from homology"/>
<evidence type="ECO:0000256" key="4">
    <source>
        <dbReference type="PIRSR" id="PIRSR617453-50"/>
    </source>
</evidence>
<dbReference type="HAMAP" id="MF_00272">
    <property type="entry name" value="GcvH"/>
    <property type="match status" value="1"/>
</dbReference>
<dbReference type="GO" id="GO:0005960">
    <property type="term" value="C:glycine cleavage complex"/>
    <property type="evidence" value="ECO:0007669"/>
    <property type="project" value="InterPro"/>
</dbReference>
<organism evidence="6 7">
    <name type="scientific">Thermus arciformis</name>
    <dbReference type="NCBI Taxonomy" id="482827"/>
    <lineage>
        <taxon>Bacteria</taxon>
        <taxon>Thermotogati</taxon>
        <taxon>Deinococcota</taxon>
        <taxon>Deinococci</taxon>
        <taxon>Thermales</taxon>
        <taxon>Thermaceae</taxon>
        <taxon>Thermus</taxon>
    </lineage>
</organism>
<feature type="domain" description="Lipoyl-binding" evidence="5">
    <location>
        <begin position="22"/>
        <end position="104"/>
    </location>
</feature>